<dbReference type="Pfam" id="PF14622">
    <property type="entry name" value="Ribonucleas_3_3"/>
    <property type="match status" value="1"/>
</dbReference>
<proteinExistence type="inferred from homology"/>
<dbReference type="GO" id="GO:0004525">
    <property type="term" value="F:ribonuclease III activity"/>
    <property type="evidence" value="ECO:0007669"/>
    <property type="project" value="UniProtKB-EC"/>
</dbReference>
<evidence type="ECO:0000259" key="17">
    <source>
        <dbReference type="PROSITE" id="PS50142"/>
    </source>
</evidence>
<evidence type="ECO:0000256" key="10">
    <source>
        <dbReference type="ARBA" id="ARBA00022722"/>
    </source>
</evidence>
<keyword evidence="12" id="KW-0255">Endonuclease</keyword>
<evidence type="ECO:0000256" key="2">
    <source>
        <dbReference type="ARBA" id="ARBA00004496"/>
    </source>
</evidence>
<name>A0A3B0UP35_9ZZZZ</name>
<evidence type="ECO:0000256" key="9">
    <source>
        <dbReference type="ARBA" id="ARBA00022694"/>
    </source>
</evidence>
<dbReference type="CDD" id="cd00593">
    <property type="entry name" value="RIBOc"/>
    <property type="match status" value="1"/>
</dbReference>
<dbReference type="InterPro" id="IPR036389">
    <property type="entry name" value="RNase_III_sf"/>
</dbReference>
<sequence length="221" mass="24817">MSTILGQKIQFNNPEVLQLALTHRSAQKKNNERLEFLGDSILSFVITQWLFTNFPGVSEGKLSRMRSNLIKGTTLAEIARHYNLSDKLILGVGELKSGGFNRCSVLADAVEAIYGAVFVDQGIDVTAKFILEVMHNWLQKVDPNISDKDAKTRLQEYLQKHGLQVPSYSLVNKFGKDHLQTFKIKCLIAELKLSATAEERSRKKAEQQAAQNILNKITQLS</sequence>
<evidence type="ECO:0000256" key="14">
    <source>
        <dbReference type="ARBA" id="ARBA00022842"/>
    </source>
</evidence>
<dbReference type="SMART" id="SM00535">
    <property type="entry name" value="RIBOc"/>
    <property type="match status" value="1"/>
</dbReference>
<evidence type="ECO:0000256" key="4">
    <source>
        <dbReference type="ARBA" id="ARBA00011738"/>
    </source>
</evidence>
<dbReference type="SMART" id="SM00358">
    <property type="entry name" value="DSRM"/>
    <property type="match status" value="1"/>
</dbReference>
<evidence type="ECO:0000256" key="13">
    <source>
        <dbReference type="ARBA" id="ARBA00022801"/>
    </source>
</evidence>
<dbReference type="FunFam" id="3.30.160.20:FF:000003">
    <property type="entry name" value="Ribonuclease 3"/>
    <property type="match status" value="1"/>
</dbReference>
<dbReference type="InterPro" id="IPR011907">
    <property type="entry name" value="RNase_III"/>
</dbReference>
<feature type="domain" description="RNase III" evidence="17">
    <location>
        <begin position="1"/>
        <end position="122"/>
    </location>
</feature>
<dbReference type="PROSITE" id="PS50142">
    <property type="entry name" value="RNASE_3_2"/>
    <property type="match status" value="1"/>
</dbReference>
<dbReference type="Gene3D" id="3.30.160.20">
    <property type="match status" value="1"/>
</dbReference>
<dbReference type="NCBIfam" id="TIGR02191">
    <property type="entry name" value="RNaseIII"/>
    <property type="match status" value="1"/>
</dbReference>
<dbReference type="HAMAP" id="MF_00104">
    <property type="entry name" value="RNase_III"/>
    <property type="match status" value="1"/>
</dbReference>
<evidence type="ECO:0000256" key="5">
    <source>
        <dbReference type="ARBA" id="ARBA00012177"/>
    </source>
</evidence>
<protein>
    <recommendedName>
        <fullName evidence="5">ribonuclease III</fullName>
        <ecNumber evidence="5">3.1.26.3</ecNumber>
    </recommendedName>
</protein>
<dbReference type="GO" id="GO:0046872">
    <property type="term" value="F:metal ion binding"/>
    <property type="evidence" value="ECO:0007669"/>
    <property type="project" value="UniProtKB-KW"/>
</dbReference>
<dbReference type="AlphaFoldDB" id="A0A3B0UP35"/>
<dbReference type="EMBL" id="UOEW01000008">
    <property type="protein sequence ID" value="VAW32875.1"/>
    <property type="molecule type" value="Genomic_DNA"/>
</dbReference>
<dbReference type="InterPro" id="IPR014720">
    <property type="entry name" value="dsRBD_dom"/>
</dbReference>
<evidence type="ECO:0000256" key="7">
    <source>
        <dbReference type="ARBA" id="ARBA00022552"/>
    </source>
</evidence>
<dbReference type="SUPFAM" id="SSF54768">
    <property type="entry name" value="dsRNA-binding domain-like"/>
    <property type="match status" value="1"/>
</dbReference>
<dbReference type="FunFam" id="1.10.1520.10:FF:000001">
    <property type="entry name" value="Ribonuclease 3"/>
    <property type="match status" value="1"/>
</dbReference>
<evidence type="ECO:0000256" key="3">
    <source>
        <dbReference type="ARBA" id="ARBA00010183"/>
    </source>
</evidence>
<keyword evidence="11" id="KW-0479">Metal-binding</keyword>
<keyword evidence="9" id="KW-0819">tRNA processing</keyword>
<evidence type="ECO:0000259" key="16">
    <source>
        <dbReference type="PROSITE" id="PS50137"/>
    </source>
</evidence>
<dbReference type="GO" id="GO:0006397">
    <property type="term" value="P:mRNA processing"/>
    <property type="evidence" value="ECO:0007669"/>
    <property type="project" value="UniProtKB-KW"/>
</dbReference>
<keyword evidence="10" id="KW-0540">Nuclease</keyword>
<keyword evidence="6" id="KW-0963">Cytoplasm</keyword>
<gene>
    <name evidence="18" type="ORF">MNBD_GAMMA01-461</name>
</gene>
<evidence type="ECO:0000256" key="15">
    <source>
        <dbReference type="ARBA" id="ARBA00022884"/>
    </source>
</evidence>
<dbReference type="SUPFAM" id="SSF69065">
    <property type="entry name" value="RNase III domain-like"/>
    <property type="match status" value="1"/>
</dbReference>
<accession>A0A3B0UP35</accession>
<feature type="domain" description="DRBM" evidence="16">
    <location>
        <begin position="149"/>
        <end position="219"/>
    </location>
</feature>
<dbReference type="Gene3D" id="1.10.1520.10">
    <property type="entry name" value="Ribonuclease III domain"/>
    <property type="match status" value="1"/>
</dbReference>
<evidence type="ECO:0000256" key="8">
    <source>
        <dbReference type="ARBA" id="ARBA00022664"/>
    </source>
</evidence>
<comment type="similarity">
    <text evidence="3">Belongs to the ribonuclease III family.</text>
</comment>
<organism evidence="18">
    <name type="scientific">hydrothermal vent metagenome</name>
    <dbReference type="NCBI Taxonomy" id="652676"/>
    <lineage>
        <taxon>unclassified sequences</taxon>
        <taxon>metagenomes</taxon>
        <taxon>ecological metagenomes</taxon>
    </lineage>
</organism>
<evidence type="ECO:0000256" key="1">
    <source>
        <dbReference type="ARBA" id="ARBA00000109"/>
    </source>
</evidence>
<dbReference type="CDD" id="cd10845">
    <property type="entry name" value="DSRM_RNAse_III_family"/>
    <property type="match status" value="1"/>
</dbReference>
<dbReference type="InterPro" id="IPR000999">
    <property type="entry name" value="RNase_III_dom"/>
</dbReference>
<keyword evidence="7" id="KW-0698">rRNA processing</keyword>
<comment type="catalytic activity">
    <reaction evidence="1">
        <text>Endonucleolytic cleavage to 5'-phosphomonoester.</text>
        <dbReference type="EC" id="3.1.26.3"/>
    </reaction>
</comment>
<dbReference type="EC" id="3.1.26.3" evidence="5"/>
<keyword evidence="15" id="KW-0694">RNA-binding</keyword>
<keyword evidence="8" id="KW-0507">mRNA processing</keyword>
<dbReference type="GO" id="GO:0005737">
    <property type="term" value="C:cytoplasm"/>
    <property type="evidence" value="ECO:0007669"/>
    <property type="project" value="UniProtKB-SubCell"/>
</dbReference>
<dbReference type="GO" id="GO:0006364">
    <property type="term" value="P:rRNA processing"/>
    <property type="evidence" value="ECO:0007669"/>
    <property type="project" value="UniProtKB-KW"/>
</dbReference>
<dbReference type="PROSITE" id="PS00517">
    <property type="entry name" value="RNASE_3_1"/>
    <property type="match status" value="1"/>
</dbReference>
<keyword evidence="13 18" id="KW-0378">Hydrolase</keyword>
<comment type="subcellular location">
    <subcellularLocation>
        <location evidence="2">Cytoplasm</location>
    </subcellularLocation>
</comment>
<evidence type="ECO:0000256" key="11">
    <source>
        <dbReference type="ARBA" id="ARBA00022723"/>
    </source>
</evidence>
<evidence type="ECO:0000313" key="18">
    <source>
        <dbReference type="EMBL" id="VAW32875.1"/>
    </source>
</evidence>
<reference evidence="18" key="1">
    <citation type="submission" date="2018-06" db="EMBL/GenBank/DDBJ databases">
        <authorList>
            <person name="Zhirakovskaya E."/>
        </authorList>
    </citation>
    <scope>NUCLEOTIDE SEQUENCE</scope>
</reference>
<dbReference type="PROSITE" id="PS50137">
    <property type="entry name" value="DS_RBD"/>
    <property type="match status" value="1"/>
</dbReference>
<dbReference type="GO" id="GO:0003725">
    <property type="term" value="F:double-stranded RNA binding"/>
    <property type="evidence" value="ECO:0007669"/>
    <property type="project" value="TreeGrafter"/>
</dbReference>
<dbReference type="PANTHER" id="PTHR11207">
    <property type="entry name" value="RIBONUCLEASE III"/>
    <property type="match status" value="1"/>
</dbReference>
<comment type="subunit">
    <text evidence="4">Homodimer.</text>
</comment>
<dbReference type="GO" id="GO:0042802">
    <property type="term" value="F:identical protein binding"/>
    <property type="evidence" value="ECO:0007669"/>
    <property type="project" value="UniProtKB-ARBA"/>
</dbReference>
<dbReference type="PANTHER" id="PTHR11207:SF0">
    <property type="entry name" value="RIBONUCLEASE 3"/>
    <property type="match status" value="1"/>
</dbReference>
<dbReference type="Pfam" id="PF00035">
    <property type="entry name" value="dsrm"/>
    <property type="match status" value="1"/>
</dbReference>
<dbReference type="GO" id="GO:0010468">
    <property type="term" value="P:regulation of gene expression"/>
    <property type="evidence" value="ECO:0007669"/>
    <property type="project" value="TreeGrafter"/>
</dbReference>
<evidence type="ECO:0000256" key="6">
    <source>
        <dbReference type="ARBA" id="ARBA00022490"/>
    </source>
</evidence>
<evidence type="ECO:0000256" key="12">
    <source>
        <dbReference type="ARBA" id="ARBA00022759"/>
    </source>
</evidence>
<keyword evidence="14" id="KW-0460">Magnesium</keyword>
<dbReference type="GO" id="GO:0008033">
    <property type="term" value="P:tRNA processing"/>
    <property type="evidence" value="ECO:0007669"/>
    <property type="project" value="UniProtKB-KW"/>
</dbReference>